<feature type="domain" description="DUF447" evidence="2">
    <location>
        <begin position="129"/>
        <end position="180"/>
    </location>
</feature>
<evidence type="ECO:0000259" key="2">
    <source>
        <dbReference type="Pfam" id="PF20766"/>
    </source>
</evidence>
<dbReference type="Pfam" id="PF04289">
    <property type="entry name" value="DUF447_N"/>
    <property type="match status" value="1"/>
</dbReference>
<sequence length="185" mass="20817">MGLLGEGINEIIATTRNNAAPIGIIVKDGSLRMVLFHGTHTLENIRRDGWVVANIVHDPVIYVKTAFDDLPEDFFCNETYGDLEVQRLKDASAWIAFKTEIERESGEAAIVRLVPVAEEIIDNSIYPVNRGFNSVIEATVHGTRYVMNRDPWLKQLIDHHASLVRKCGGSREREALELLLGYIME</sequence>
<evidence type="ECO:0008006" key="5">
    <source>
        <dbReference type="Google" id="ProtNLM"/>
    </source>
</evidence>
<organism evidence="3 4">
    <name type="scientific">Methanolacinia petrolearia (strain DSM 11571 / OCM 486 / SEBR 4847)</name>
    <name type="common">Methanoplanus petrolearius</name>
    <dbReference type="NCBI Taxonomy" id="679926"/>
    <lineage>
        <taxon>Archaea</taxon>
        <taxon>Methanobacteriati</taxon>
        <taxon>Methanobacteriota</taxon>
        <taxon>Stenosarchaea group</taxon>
        <taxon>Methanomicrobia</taxon>
        <taxon>Methanomicrobiales</taxon>
        <taxon>Methanomicrobiaceae</taxon>
        <taxon>Methanolacinia</taxon>
    </lineage>
</organism>
<name>E1RK40_METP4</name>
<dbReference type="SUPFAM" id="SSF50475">
    <property type="entry name" value="FMN-binding split barrel"/>
    <property type="match status" value="1"/>
</dbReference>
<dbReference type="Gene3D" id="2.30.110.10">
    <property type="entry name" value="Electron Transport, Fmn-binding Protein, Chain A"/>
    <property type="match status" value="1"/>
</dbReference>
<evidence type="ECO:0000259" key="1">
    <source>
        <dbReference type="Pfam" id="PF04289"/>
    </source>
</evidence>
<reference evidence="3 4" key="1">
    <citation type="journal article" date="2010" name="Stand. Genomic Sci.">
        <title>Complete genome sequence of Methanoplanus petrolearius type strain (SEBR 4847).</title>
        <authorList>
            <person name="Brambilla E."/>
            <person name="Djao O.D."/>
            <person name="Daligault H."/>
            <person name="Lapidus A."/>
            <person name="Lucas S."/>
            <person name="Hammon N."/>
            <person name="Nolan M."/>
            <person name="Tice H."/>
            <person name="Cheng J.F."/>
            <person name="Han C."/>
            <person name="Tapia R."/>
            <person name="Goodwin L."/>
            <person name="Pitluck S."/>
            <person name="Liolios K."/>
            <person name="Ivanova N."/>
            <person name="Mavromatis K."/>
            <person name="Mikhailova N."/>
            <person name="Pati A."/>
            <person name="Chen A."/>
            <person name="Palaniappan K."/>
            <person name="Land M."/>
            <person name="Hauser L."/>
            <person name="Chang Y.J."/>
            <person name="Jeffries C.D."/>
            <person name="Rohde M."/>
            <person name="Spring S."/>
            <person name="Sikorski J."/>
            <person name="Goker M."/>
            <person name="Woyke T."/>
            <person name="Bristow J."/>
            <person name="Eisen J.A."/>
            <person name="Markowitz V."/>
            <person name="Hugenholtz P."/>
            <person name="Kyrpides N.C."/>
            <person name="Klenk H.P."/>
        </authorList>
    </citation>
    <scope>NUCLEOTIDE SEQUENCE [LARGE SCALE GENOMIC DNA]</scope>
    <source>
        <strain evidence="4">DSM 11571 / OCM 486 / SEBR 4847</strain>
    </source>
</reference>
<dbReference type="eggNOG" id="arCOG04458">
    <property type="taxonomic scope" value="Archaea"/>
</dbReference>
<protein>
    <recommendedName>
        <fullName evidence="5">DUF447 family protein</fullName>
    </recommendedName>
</protein>
<dbReference type="PIRSF" id="PIRSF018747">
    <property type="entry name" value="UCP018747"/>
    <property type="match status" value="1"/>
</dbReference>
<evidence type="ECO:0000313" key="3">
    <source>
        <dbReference type="EMBL" id="ADN35763.1"/>
    </source>
</evidence>
<dbReference type="KEGG" id="mpi:Mpet_0996"/>
<proteinExistence type="predicted"/>
<accession>E1RK40</accession>
<dbReference type="GeneID" id="9743459"/>
<dbReference type="HOGENOM" id="CLU_110565_0_0_2"/>
<dbReference type="RefSeq" id="WP_013328941.1">
    <property type="nucleotide sequence ID" value="NC_014507.1"/>
</dbReference>
<dbReference type="InterPro" id="IPR049288">
    <property type="entry name" value="DUF447_C"/>
</dbReference>
<dbReference type="InterPro" id="IPR012349">
    <property type="entry name" value="Split_barrel_FMN-bd"/>
</dbReference>
<gene>
    <name evidence="3" type="ordered locus">Mpet_0996</name>
</gene>
<dbReference type="EMBL" id="CP002117">
    <property type="protein sequence ID" value="ADN35763.1"/>
    <property type="molecule type" value="Genomic_DNA"/>
</dbReference>
<dbReference type="Gene3D" id="1.20.58.290">
    <property type="entry name" value="Hypothetical membrane protein ta0354_69_121"/>
    <property type="match status" value="1"/>
</dbReference>
<keyword evidence="4" id="KW-1185">Reference proteome</keyword>
<dbReference type="InterPro" id="IPR016733">
    <property type="entry name" value="UCP018747"/>
</dbReference>
<dbReference type="AlphaFoldDB" id="E1RK40"/>
<dbReference type="OrthoDB" id="146030at2157"/>
<dbReference type="Pfam" id="PF20766">
    <property type="entry name" value="DUF447_C"/>
    <property type="match status" value="1"/>
</dbReference>
<evidence type="ECO:0000313" key="4">
    <source>
        <dbReference type="Proteomes" id="UP000006565"/>
    </source>
</evidence>
<dbReference type="STRING" id="679926.Mpet_0996"/>
<dbReference type="Proteomes" id="UP000006565">
    <property type="component" value="Chromosome"/>
</dbReference>
<feature type="domain" description="DUF447" evidence="1">
    <location>
        <begin position="9"/>
        <end position="121"/>
    </location>
</feature>
<dbReference type="InterPro" id="IPR007386">
    <property type="entry name" value="DUF447_N"/>
</dbReference>